<dbReference type="SUPFAM" id="SSF56935">
    <property type="entry name" value="Porins"/>
    <property type="match status" value="1"/>
</dbReference>
<protein>
    <submittedName>
        <fullName evidence="8">TonB-dependent receptor</fullName>
    </submittedName>
</protein>
<dbReference type="Gene3D" id="2.40.170.20">
    <property type="entry name" value="TonB-dependent receptor, beta-barrel domain"/>
    <property type="match status" value="1"/>
</dbReference>
<keyword evidence="5" id="KW-0732">Signal</keyword>
<dbReference type="Pfam" id="PF14905">
    <property type="entry name" value="OMP_b-brl_3"/>
    <property type="match status" value="1"/>
</dbReference>
<feature type="chain" id="PRO_5028880742" evidence="5">
    <location>
        <begin position="18"/>
        <end position="798"/>
    </location>
</feature>
<evidence type="ECO:0000259" key="6">
    <source>
        <dbReference type="Pfam" id="PF07715"/>
    </source>
</evidence>
<keyword evidence="3" id="KW-0998">Cell outer membrane</keyword>
<dbReference type="InterPro" id="IPR012910">
    <property type="entry name" value="Plug_dom"/>
</dbReference>
<evidence type="ECO:0000313" key="9">
    <source>
        <dbReference type="Proteomes" id="UP000515344"/>
    </source>
</evidence>
<reference evidence="9" key="1">
    <citation type="submission" date="2020-08" db="EMBL/GenBank/DDBJ databases">
        <title>Lacibacter sp. S13-6-6 genome sequencing.</title>
        <authorList>
            <person name="Jin L."/>
        </authorList>
    </citation>
    <scope>NUCLEOTIDE SEQUENCE [LARGE SCALE GENOMIC DNA]</scope>
    <source>
        <strain evidence="9">S13-6-6</strain>
    </source>
</reference>
<dbReference type="SUPFAM" id="SSF49464">
    <property type="entry name" value="Carboxypeptidase regulatory domain-like"/>
    <property type="match status" value="1"/>
</dbReference>
<dbReference type="PANTHER" id="PTHR40980">
    <property type="entry name" value="PLUG DOMAIN-CONTAINING PROTEIN"/>
    <property type="match status" value="1"/>
</dbReference>
<feature type="domain" description="TonB-dependent receptor plug" evidence="6">
    <location>
        <begin position="144"/>
        <end position="216"/>
    </location>
</feature>
<evidence type="ECO:0000256" key="4">
    <source>
        <dbReference type="SAM" id="MobiDB-lite"/>
    </source>
</evidence>
<evidence type="ECO:0000256" key="1">
    <source>
        <dbReference type="ARBA" id="ARBA00004442"/>
    </source>
</evidence>
<feature type="region of interest" description="Disordered" evidence="4">
    <location>
        <begin position="394"/>
        <end position="418"/>
    </location>
</feature>
<keyword evidence="2" id="KW-0472">Membrane</keyword>
<evidence type="ECO:0000259" key="7">
    <source>
        <dbReference type="Pfam" id="PF14905"/>
    </source>
</evidence>
<dbReference type="InterPro" id="IPR008969">
    <property type="entry name" value="CarboxyPept-like_regulatory"/>
</dbReference>
<dbReference type="Pfam" id="PF07715">
    <property type="entry name" value="Plug"/>
    <property type="match status" value="1"/>
</dbReference>
<dbReference type="RefSeq" id="WP_182806276.1">
    <property type="nucleotide sequence ID" value="NZ_CP060007.1"/>
</dbReference>
<keyword evidence="8" id="KW-0675">Receptor</keyword>
<evidence type="ECO:0000313" key="8">
    <source>
        <dbReference type="EMBL" id="QNA46406.1"/>
    </source>
</evidence>
<dbReference type="Gene3D" id="2.170.130.10">
    <property type="entry name" value="TonB-dependent receptor, plug domain"/>
    <property type="match status" value="1"/>
</dbReference>
<dbReference type="AlphaFoldDB" id="A0A7G5XLQ3"/>
<comment type="subcellular location">
    <subcellularLocation>
        <location evidence="1">Cell outer membrane</location>
    </subcellularLocation>
</comment>
<dbReference type="GO" id="GO:0009279">
    <property type="term" value="C:cell outer membrane"/>
    <property type="evidence" value="ECO:0007669"/>
    <property type="project" value="UniProtKB-SubCell"/>
</dbReference>
<dbReference type="InterPro" id="IPR036942">
    <property type="entry name" value="Beta-barrel_TonB_sf"/>
</dbReference>
<dbReference type="EMBL" id="CP060007">
    <property type="protein sequence ID" value="QNA46406.1"/>
    <property type="molecule type" value="Genomic_DNA"/>
</dbReference>
<name>A0A7G5XLQ3_9BACT</name>
<feature type="domain" description="Outer membrane protein beta-barrel" evidence="7">
    <location>
        <begin position="380"/>
        <end position="778"/>
    </location>
</feature>
<evidence type="ECO:0000256" key="5">
    <source>
        <dbReference type="SAM" id="SignalP"/>
    </source>
</evidence>
<accession>A0A7G5XLQ3</accession>
<dbReference type="Proteomes" id="UP000515344">
    <property type="component" value="Chromosome"/>
</dbReference>
<evidence type="ECO:0000256" key="2">
    <source>
        <dbReference type="ARBA" id="ARBA00023136"/>
    </source>
</evidence>
<proteinExistence type="predicted"/>
<keyword evidence="9" id="KW-1185">Reference proteome</keyword>
<feature type="signal peptide" evidence="5">
    <location>
        <begin position="1"/>
        <end position="17"/>
    </location>
</feature>
<evidence type="ECO:0000256" key="3">
    <source>
        <dbReference type="ARBA" id="ARBA00023237"/>
    </source>
</evidence>
<dbReference type="KEGG" id="lacs:H4075_09610"/>
<dbReference type="Pfam" id="PF13620">
    <property type="entry name" value="CarboxypepD_reg"/>
    <property type="match status" value="1"/>
</dbReference>
<dbReference type="InterPro" id="IPR041700">
    <property type="entry name" value="OMP_b-brl_3"/>
</dbReference>
<sequence length="798" mass="89708">MKLRLLLFLFTACVIKAQVSTAQQFSISGLVKDEKGKAIALATVSVYKTVDSVLLTATATDDKGRFSVNLNAGVYYLAVTFLSFQEKKISNVTVDKNINLGTIVLQETVKQMSEIVVTSDKKMMELKLDKRIYNVSQDVSNIGANASEILANIPSVTVDPDGNVSLRGSEGVRILIDGKPSALTGLRSTDALRNLQGAMIERIEVITNPSSRYDAAGETGIINIILKKNKTRGFNGNFTGTVGYPSNFSGAYSINYRTQKMNLFSSFGSNYRQNPGNGSSTQKFSSADTSFMYNQTQNRTRRDFSLNFMAGIDYYISSNATFTGSFLIDGGRENNLNKLLYEDFNSIGSLTGSSERIDDETATERDTELSLNLTKKFPGEKEREWTTDFKWTNSGEKESSDYSQTFSDGTKPLSQRSGNPAYEDNLLLQTDYIHGFGKDGKFETGLKGTIRRITNEFLVEEQDVTGNWITLPAFDNNMEFTEQVYAVYGLLGNKIKDFSYQFGLRGELTIMRTGLIKTNEINDRRYANLFPSASISYAIDEKNTLQLSYSYRINRPNFRNLTPFADFSDDRVYFVGNPNLNPEFTHSMEAGHLLEWSSGSLLSGVYYRYKTGVVERIRTIDTVTGISNIIPVNLATQKELGIEMTFAVTAASWWKINSTVNFFRAVANGKYENTELNSETVSWTNRTTSRMTFFKDLDFQASVNYQSPRITTQGKTLAIYSIDLGLVKDVFKGKGTLTFNVRDLMNSRRRRTVVDIPGYYSNSDFLWRPRQMTLTLNFRINQQKIQRDDDDDNNNIDG</sequence>
<gene>
    <name evidence="8" type="ORF">H4075_09610</name>
</gene>
<feature type="compositionally biased region" description="Polar residues" evidence="4">
    <location>
        <begin position="401"/>
        <end position="418"/>
    </location>
</feature>
<dbReference type="PANTHER" id="PTHR40980:SF3">
    <property type="entry name" value="TONB-DEPENDENT RECEPTOR-LIKE BETA-BARREL DOMAIN-CONTAINING PROTEIN"/>
    <property type="match status" value="1"/>
</dbReference>
<dbReference type="InterPro" id="IPR037066">
    <property type="entry name" value="Plug_dom_sf"/>
</dbReference>
<dbReference type="Gene3D" id="2.60.40.1120">
    <property type="entry name" value="Carboxypeptidase-like, regulatory domain"/>
    <property type="match status" value="1"/>
</dbReference>
<organism evidence="8 9">
    <name type="scientific">Lacibacter sediminis</name>
    <dbReference type="NCBI Taxonomy" id="2760713"/>
    <lineage>
        <taxon>Bacteria</taxon>
        <taxon>Pseudomonadati</taxon>
        <taxon>Bacteroidota</taxon>
        <taxon>Chitinophagia</taxon>
        <taxon>Chitinophagales</taxon>
        <taxon>Chitinophagaceae</taxon>
        <taxon>Lacibacter</taxon>
    </lineage>
</organism>